<feature type="compositionally biased region" description="Polar residues" evidence="3">
    <location>
        <begin position="305"/>
        <end position="321"/>
    </location>
</feature>
<dbReference type="SMART" id="SM00408">
    <property type="entry name" value="IGc2"/>
    <property type="match status" value="2"/>
</dbReference>
<dbReference type="Pfam" id="PF13895">
    <property type="entry name" value="Ig_2"/>
    <property type="match status" value="2"/>
</dbReference>
<dbReference type="InterPro" id="IPR050488">
    <property type="entry name" value="Ig_Fc_receptor"/>
</dbReference>
<keyword evidence="1" id="KW-0732">Signal</keyword>
<feature type="domain" description="Ig-like" evidence="4">
    <location>
        <begin position="106"/>
        <end position="192"/>
    </location>
</feature>
<evidence type="ECO:0000259" key="4">
    <source>
        <dbReference type="PROSITE" id="PS50835"/>
    </source>
</evidence>
<dbReference type="InParanoid" id="A0A665U9P6"/>
<dbReference type="InterPro" id="IPR003598">
    <property type="entry name" value="Ig_sub2"/>
</dbReference>
<accession>A0A665U9P6</accession>
<sequence length="348" mass="38288">MQFFSSKPNLCFFSIAPFVTAYRAILEMVSREPRIFSGEGARLRCSIPDVYGSTWHYQWFRGSEQLAQTGEDLVLWNANVRDGGKFYCKGVRNTEVGRTHTLQSLPVEITVDGGWAILQVPPHPGIVGDALTVTCRLRHNFPLHEVILYRDGVKVKRQTGLNLQFHLTNLTLEDNGMYSCRASWDANRRTYSVISAEIPVQVLETVTEPVLEIVDNPSLESRMTLICNVQYNAPAPAPPIIYYFYKNGKRLGTATSENHDLVRQSPGKYSCKATGIQPTITQQPLTSFKPSPPTPPTPAPPALSINQTAPPATDNSATLSQESDDVSGGSGDMPEESGDTSGNTPETV</sequence>
<feature type="domain" description="Ig-like" evidence="4">
    <location>
        <begin position="17"/>
        <end position="88"/>
    </location>
</feature>
<dbReference type="GO" id="GO:0009897">
    <property type="term" value="C:external side of plasma membrane"/>
    <property type="evidence" value="ECO:0007669"/>
    <property type="project" value="TreeGrafter"/>
</dbReference>
<feature type="compositionally biased region" description="Pro residues" evidence="3">
    <location>
        <begin position="290"/>
        <end position="301"/>
    </location>
</feature>
<dbReference type="PANTHER" id="PTHR11481">
    <property type="entry name" value="IMMUNOGLOBULIN FC RECEPTOR"/>
    <property type="match status" value="1"/>
</dbReference>
<dbReference type="InterPro" id="IPR036179">
    <property type="entry name" value="Ig-like_dom_sf"/>
</dbReference>
<dbReference type="InterPro" id="IPR003599">
    <property type="entry name" value="Ig_sub"/>
</dbReference>
<protein>
    <recommendedName>
        <fullName evidence="4">Ig-like domain-containing protein</fullName>
    </recommendedName>
</protein>
<dbReference type="Ensembl" id="ENSENLT00000016767.1">
    <property type="protein sequence ID" value="ENSENLP00000016162.1"/>
    <property type="gene ID" value="ENSENLG00000007477.1"/>
</dbReference>
<evidence type="ECO:0000313" key="5">
    <source>
        <dbReference type="Ensembl" id="ENSENLP00000016162.1"/>
    </source>
</evidence>
<dbReference type="OMA" id="VWFHILF"/>
<dbReference type="PANTHER" id="PTHR11481:SF64">
    <property type="entry name" value="FC RECEPTOR-LIKE PROTEIN 4"/>
    <property type="match status" value="1"/>
</dbReference>
<dbReference type="InterPro" id="IPR007110">
    <property type="entry name" value="Ig-like_dom"/>
</dbReference>
<dbReference type="SUPFAM" id="SSF48726">
    <property type="entry name" value="Immunoglobulin"/>
    <property type="match status" value="3"/>
</dbReference>
<dbReference type="GO" id="GO:0006955">
    <property type="term" value="P:immune response"/>
    <property type="evidence" value="ECO:0007669"/>
    <property type="project" value="TreeGrafter"/>
</dbReference>
<dbReference type="AlphaFoldDB" id="A0A665U9P6"/>
<dbReference type="Gene3D" id="2.60.40.10">
    <property type="entry name" value="Immunoglobulins"/>
    <property type="match status" value="3"/>
</dbReference>
<keyword evidence="2" id="KW-1015">Disulfide bond</keyword>
<dbReference type="InterPro" id="IPR013783">
    <property type="entry name" value="Ig-like_fold"/>
</dbReference>
<evidence type="ECO:0000256" key="1">
    <source>
        <dbReference type="ARBA" id="ARBA00022729"/>
    </source>
</evidence>
<evidence type="ECO:0000256" key="3">
    <source>
        <dbReference type="SAM" id="MobiDB-lite"/>
    </source>
</evidence>
<reference evidence="5" key="1">
    <citation type="submission" date="2021-04" db="EMBL/GenBank/DDBJ databases">
        <authorList>
            <consortium name="Wellcome Sanger Institute Data Sharing"/>
        </authorList>
    </citation>
    <scope>NUCLEOTIDE SEQUENCE [LARGE SCALE GENOMIC DNA]</scope>
</reference>
<evidence type="ECO:0000313" key="6">
    <source>
        <dbReference type="Proteomes" id="UP000472264"/>
    </source>
</evidence>
<dbReference type="PROSITE" id="PS50835">
    <property type="entry name" value="IG_LIKE"/>
    <property type="match status" value="3"/>
</dbReference>
<keyword evidence="6" id="KW-1185">Reference proteome</keyword>
<proteinExistence type="predicted"/>
<dbReference type="GO" id="GO:0007166">
    <property type="term" value="P:cell surface receptor signaling pathway"/>
    <property type="evidence" value="ECO:0007669"/>
    <property type="project" value="TreeGrafter"/>
</dbReference>
<reference evidence="5" key="2">
    <citation type="submission" date="2025-08" db="UniProtKB">
        <authorList>
            <consortium name="Ensembl"/>
        </authorList>
    </citation>
    <scope>IDENTIFICATION</scope>
</reference>
<dbReference type="GO" id="GO:0004888">
    <property type="term" value="F:transmembrane signaling receptor activity"/>
    <property type="evidence" value="ECO:0007669"/>
    <property type="project" value="TreeGrafter"/>
</dbReference>
<dbReference type="SMART" id="SM00409">
    <property type="entry name" value="IG"/>
    <property type="match status" value="2"/>
</dbReference>
<feature type="region of interest" description="Disordered" evidence="3">
    <location>
        <begin position="259"/>
        <end position="348"/>
    </location>
</feature>
<feature type="compositionally biased region" description="Polar residues" evidence="3">
    <location>
        <begin position="339"/>
        <end position="348"/>
    </location>
</feature>
<reference evidence="5" key="3">
    <citation type="submission" date="2025-09" db="UniProtKB">
        <authorList>
            <consortium name="Ensembl"/>
        </authorList>
    </citation>
    <scope>IDENTIFICATION</scope>
</reference>
<feature type="domain" description="Ig-like" evidence="4">
    <location>
        <begin position="199"/>
        <end position="281"/>
    </location>
</feature>
<dbReference type="Proteomes" id="UP000472264">
    <property type="component" value="Chromosome 13"/>
</dbReference>
<name>A0A665U9P6_ECHNA</name>
<organism evidence="5 6">
    <name type="scientific">Echeneis naucrates</name>
    <name type="common">Live sharksucker</name>
    <dbReference type="NCBI Taxonomy" id="173247"/>
    <lineage>
        <taxon>Eukaryota</taxon>
        <taxon>Metazoa</taxon>
        <taxon>Chordata</taxon>
        <taxon>Craniata</taxon>
        <taxon>Vertebrata</taxon>
        <taxon>Euteleostomi</taxon>
        <taxon>Actinopterygii</taxon>
        <taxon>Neopterygii</taxon>
        <taxon>Teleostei</taxon>
        <taxon>Neoteleostei</taxon>
        <taxon>Acanthomorphata</taxon>
        <taxon>Carangaria</taxon>
        <taxon>Carangiformes</taxon>
        <taxon>Echeneidae</taxon>
        <taxon>Echeneis</taxon>
    </lineage>
</organism>
<evidence type="ECO:0000256" key="2">
    <source>
        <dbReference type="ARBA" id="ARBA00023157"/>
    </source>
</evidence>